<organism evidence="4 5">
    <name type="scientific">Lentilactobacillus sunkii DSM 19904</name>
    <dbReference type="NCBI Taxonomy" id="1423808"/>
    <lineage>
        <taxon>Bacteria</taxon>
        <taxon>Bacillati</taxon>
        <taxon>Bacillota</taxon>
        <taxon>Bacilli</taxon>
        <taxon>Lactobacillales</taxon>
        <taxon>Lactobacillaceae</taxon>
        <taxon>Lentilactobacillus</taxon>
    </lineage>
</organism>
<dbReference type="GO" id="GO:0006654">
    <property type="term" value="P:phosphatidic acid biosynthetic process"/>
    <property type="evidence" value="ECO:0007669"/>
    <property type="project" value="TreeGrafter"/>
</dbReference>
<name>A0A0R1L247_9LACO</name>
<dbReference type="CDD" id="cd07989">
    <property type="entry name" value="LPLAT_AGPAT-like"/>
    <property type="match status" value="1"/>
</dbReference>
<dbReference type="SMART" id="SM00563">
    <property type="entry name" value="PlsC"/>
    <property type="match status" value="1"/>
</dbReference>
<keyword evidence="2 4" id="KW-0012">Acyltransferase</keyword>
<sequence>MYFAIYLGPIKIVGKENLPDINFILVAPHHYLWDAPVLAVTLVSTTFFFMAKKELFSNFFFGTLLGHLNAFPVDRKKPGTRSIKMPIRELRRGSKSMIIFPTGSRFSTQIKPGYLMIAHASQVPVVPATIKHSKWGQTVIEIGRPYFVNEAVNSRTKENHYQNLLDAYESIGA</sequence>
<keyword evidence="1 4" id="KW-0808">Transferase</keyword>
<proteinExistence type="predicted"/>
<comment type="caution">
    <text evidence="4">The sequence shown here is derived from an EMBL/GenBank/DDBJ whole genome shotgun (WGS) entry which is preliminary data.</text>
</comment>
<dbReference type="EMBL" id="AZEA01000002">
    <property type="protein sequence ID" value="KRK89584.1"/>
    <property type="molecule type" value="Genomic_DNA"/>
</dbReference>
<feature type="domain" description="Phospholipid/glycerol acyltransferase" evidence="3">
    <location>
        <begin position="23"/>
        <end position="133"/>
    </location>
</feature>
<dbReference type="Proteomes" id="UP000051581">
    <property type="component" value="Unassembled WGS sequence"/>
</dbReference>
<protein>
    <submittedName>
        <fullName evidence="4">1-acyl-sn-glycerol-3-phosphate acyltransferase</fullName>
    </submittedName>
</protein>
<evidence type="ECO:0000256" key="1">
    <source>
        <dbReference type="ARBA" id="ARBA00022679"/>
    </source>
</evidence>
<reference evidence="4 5" key="1">
    <citation type="journal article" date="2015" name="Genome Announc.">
        <title>Expanding the biotechnology potential of lactobacilli through comparative genomics of 213 strains and associated genera.</title>
        <authorList>
            <person name="Sun Z."/>
            <person name="Harris H.M."/>
            <person name="McCann A."/>
            <person name="Guo C."/>
            <person name="Argimon S."/>
            <person name="Zhang W."/>
            <person name="Yang X."/>
            <person name="Jeffery I.B."/>
            <person name="Cooney J.C."/>
            <person name="Kagawa T.F."/>
            <person name="Liu W."/>
            <person name="Song Y."/>
            <person name="Salvetti E."/>
            <person name="Wrobel A."/>
            <person name="Rasinkangas P."/>
            <person name="Parkhill J."/>
            <person name="Rea M.C."/>
            <person name="O'Sullivan O."/>
            <person name="Ritari J."/>
            <person name="Douillard F.P."/>
            <person name="Paul Ross R."/>
            <person name="Yang R."/>
            <person name="Briner A.E."/>
            <person name="Felis G.E."/>
            <person name="de Vos W.M."/>
            <person name="Barrangou R."/>
            <person name="Klaenhammer T.R."/>
            <person name="Caufield P.W."/>
            <person name="Cui Y."/>
            <person name="Zhang H."/>
            <person name="O'Toole P.W."/>
        </authorList>
    </citation>
    <scope>NUCLEOTIDE SEQUENCE [LARGE SCALE GENOMIC DNA]</scope>
    <source>
        <strain evidence="4 5">DSM 19904</strain>
    </source>
</reference>
<dbReference type="AlphaFoldDB" id="A0A0R1L247"/>
<dbReference type="PANTHER" id="PTHR10434">
    <property type="entry name" value="1-ACYL-SN-GLYCEROL-3-PHOSPHATE ACYLTRANSFERASE"/>
    <property type="match status" value="1"/>
</dbReference>
<evidence type="ECO:0000313" key="5">
    <source>
        <dbReference type="Proteomes" id="UP000051581"/>
    </source>
</evidence>
<gene>
    <name evidence="4" type="ORF">FD17_GL001173</name>
</gene>
<dbReference type="GO" id="GO:0003841">
    <property type="term" value="F:1-acylglycerol-3-phosphate O-acyltransferase activity"/>
    <property type="evidence" value="ECO:0007669"/>
    <property type="project" value="TreeGrafter"/>
</dbReference>
<dbReference type="PANTHER" id="PTHR10434:SF40">
    <property type="entry name" value="1-ACYL-SN-GLYCEROL-3-PHOSPHATE ACYLTRANSFERASE"/>
    <property type="match status" value="1"/>
</dbReference>
<dbReference type="PATRIC" id="fig|1423808.3.peg.1185"/>
<evidence type="ECO:0000259" key="3">
    <source>
        <dbReference type="SMART" id="SM00563"/>
    </source>
</evidence>
<dbReference type="InterPro" id="IPR002123">
    <property type="entry name" value="Plipid/glycerol_acylTrfase"/>
</dbReference>
<dbReference type="SUPFAM" id="SSF69593">
    <property type="entry name" value="Glycerol-3-phosphate (1)-acyltransferase"/>
    <property type="match status" value="1"/>
</dbReference>
<accession>A0A0R1L247</accession>
<dbReference type="Pfam" id="PF01553">
    <property type="entry name" value="Acyltransferase"/>
    <property type="match status" value="1"/>
</dbReference>
<keyword evidence="5" id="KW-1185">Reference proteome</keyword>
<evidence type="ECO:0000256" key="2">
    <source>
        <dbReference type="ARBA" id="ARBA00023315"/>
    </source>
</evidence>
<evidence type="ECO:0000313" key="4">
    <source>
        <dbReference type="EMBL" id="KRK89584.1"/>
    </source>
</evidence>